<feature type="region of interest" description="Disordered" evidence="1">
    <location>
        <begin position="80"/>
        <end position="141"/>
    </location>
</feature>
<dbReference type="AlphaFoldDB" id="A0A4C1SDH2"/>
<dbReference type="Proteomes" id="UP000299102">
    <property type="component" value="Unassembled WGS sequence"/>
</dbReference>
<dbReference type="EMBL" id="BGZK01000005">
    <property type="protein sequence ID" value="GBP00223.1"/>
    <property type="molecule type" value="Genomic_DNA"/>
</dbReference>
<feature type="compositionally biased region" description="Basic and acidic residues" evidence="1">
    <location>
        <begin position="60"/>
        <end position="75"/>
    </location>
</feature>
<feature type="compositionally biased region" description="Basic and acidic residues" evidence="1">
    <location>
        <begin position="123"/>
        <end position="136"/>
    </location>
</feature>
<organism evidence="2 3">
    <name type="scientific">Eumeta variegata</name>
    <name type="common">Bagworm moth</name>
    <name type="synonym">Eumeta japonica</name>
    <dbReference type="NCBI Taxonomy" id="151549"/>
    <lineage>
        <taxon>Eukaryota</taxon>
        <taxon>Metazoa</taxon>
        <taxon>Ecdysozoa</taxon>
        <taxon>Arthropoda</taxon>
        <taxon>Hexapoda</taxon>
        <taxon>Insecta</taxon>
        <taxon>Pterygota</taxon>
        <taxon>Neoptera</taxon>
        <taxon>Endopterygota</taxon>
        <taxon>Lepidoptera</taxon>
        <taxon>Glossata</taxon>
        <taxon>Ditrysia</taxon>
        <taxon>Tineoidea</taxon>
        <taxon>Psychidae</taxon>
        <taxon>Oiketicinae</taxon>
        <taxon>Eumeta</taxon>
    </lineage>
</organism>
<protein>
    <submittedName>
        <fullName evidence="2">Uncharacterized protein</fullName>
    </submittedName>
</protein>
<comment type="caution">
    <text evidence="2">The sequence shown here is derived from an EMBL/GenBank/DDBJ whole genome shotgun (WGS) entry which is preliminary data.</text>
</comment>
<gene>
    <name evidence="2" type="ORF">EVAR_847_1</name>
</gene>
<name>A0A4C1SDH2_EUMVA</name>
<evidence type="ECO:0000256" key="1">
    <source>
        <dbReference type="SAM" id="MobiDB-lite"/>
    </source>
</evidence>
<sequence>MIRCSVLYTQKRSTYDDAAEEHSRRRKDYIKGKVQKLHSFNGDSCFHIRAYQISKSRRSYSREESPLLADGRRERLLGTSASITEPGEHMTPGHGHAGGAAAGRRKIVNPTKAERRKNVHGARAAEAERPTTREPGPRLTDYRAITAKAAPVREYSKTIYRTPSA</sequence>
<feature type="region of interest" description="Disordered" evidence="1">
    <location>
        <begin position="56"/>
        <end position="75"/>
    </location>
</feature>
<evidence type="ECO:0000313" key="3">
    <source>
        <dbReference type="Proteomes" id="UP000299102"/>
    </source>
</evidence>
<keyword evidence="3" id="KW-1185">Reference proteome</keyword>
<proteinExistence type="predicted"/>
<reference evidence="2 3" key="1">
    <citation type="journal article" date="2019" name="Commun. Biol.">
        <title>The bagworm genome reveals a unique fibroin gene that provides high tensile strength.</title>
        <authorList>
            <person name="Kono N."/>
            <person name="Nakamura H."/>
            <person name="Ohtoshi R."/>
            <person name="Tomita M."/>
            <person name="Numata K."/>
            <person name="Arakawa K."/>
        </authorList>
    </citation>
    <scope>NUCLEOTIDE SEQUENCE [LARGE SCALE GENOMIC DNA]</scope>
</reference>
<evidence type="ECO:0000313" key="2">
    <source>
        <dbReference type="EMBL" id="GBP00223.1"/>
    </source>
</evidence>
<accession>A0A4C1SDH2</accession>